<proteinExistence type="predicted"/>
<reference evidence="2 3" key="1">
    <citation type="submission" date="2023-02" db="EMBL/GenBank/DDBJ databases">
        <title>LHISI_Scaffold_Assembly.</title>
        <authorList>
            <person name="Stuart O.P."/>
            <person name="Cleave R."/>
            <person name="Magrath M.J.L."/>
            <person name="Mikheyev A.S."/>
        </authorList>
    </citation>
    <scope>NUCLEOTIDE SEQUENCE [LARGE SCALE GENOMIC DNA]</scope>
    <source>
        <strain evidence="2">Daus_M_001</strain>
        <tissue evidence="2">Leg muscle</tissue>
    </source>
</reference>
<evidence type="ECO:0000313" key="2">
    <source>
        <dbReference type="EMBL" id="KAJ8868542.1"/>
    </source>
</evidence>
<keyword evidence="3" id="KW-1185">Reference proteome</keyword>
<gene>
    <name evidence="2" type="ORF">PR048_030080</name>
</gene>
<organism evidence="2 3">
    <name type="scientific">Dryococelus australis</name>
    <dbReference type="NCBI Taxonomy" id="614101"/>
    <lineage>
        <taxon>Eukaryota</taxon>
        <taxon>Metazoa</taxon>
        <taxon>Ecdysozoa</taxon>
        <taxon>Arthropoda</taxon>
        <taxon>Hexapoda</taxon>
        <taxon>Insecta</taxon>
        <taxon>Pterygota</taxon>
        <taxon>Neoptera</taxon>
        <taxon>Polyneoptera</taxon>
        <taxon>Phasmatodea</taxon>
        <taxon>Verophasmatodea</taxon>
        <taxon>Anareolatae</taxon>
        <taxon>Phasmatidae</taxon>
        <taxon>Eurycanthinae</taxon>
        <taxon>Dryococelus</taxon>
    </lineage>
</organism>
<protein>
    <submittedName>
        <fullName evidence="2">Uncharacterized protein</fullName>
    </submittedName>
</protein>
<dbReference type="EMBL" id="JARBHB010000014">
    <property type="protein sequence ID" value="KAJ8868542.1"/>
    <property type="molecule type" value="Genomic_DNA"/>
</dbReference>
<accession>A0ABQ9GAN6</accession>
<evidence type="ECO:0000256" key="1">
    <source>
        <dbReference type="SAM" id="MobiDB-lite"/>
    </source>
</evidence>
<evidence type="ECO:0000313" key="3">
    <source>
        <dbReference type="Proteomes" id="UP001159363"/>
    </source>
</evidence>
<dbReference type="Proteomes" id="UP001159363">
    <property type="component" value="Chromosome 13"/>
</dbReference>
<sequence length="727" mass="81667">MYLARSGTRNLHLSDASSVGRLCAALLEVNALSGECIKIIARAFNRWDALMANVTTQNTLLSRKEKPKVKILRKNSCDGNSDSTVINASFVTSSPERVGGGKREYPEKTLRKTTSSSKIPTCDNPGVNSTGIGPGSQWWEESALATAPPLPFPQRWPLVRPVRQLGLAPGRNFGARGTEAHYIPHRYRERAILSERVQRRFNSVSQLEEYSFERALFRTTWRERCFAPSHLGSPLDDDRPIMNAVKYKVVSGVVWTNRTMVSSITDTNRTGVLAVLDIYSMNRGVSTAHQVRGISRFLHDTRRKHTQPGFQHCPISREQSTAQIVHTSHTSTDILARPFSRLIQAADRRVKATTQRRFAKLTEDDPCSLVQTSRPLAVCSSLRKATTILRVGCGTGCELWALRNELGRTMHKPSVTQLLHAEQECVGGHLYLYSIGGEAMLHSPAPRKIVSFWLLKLTATNKHTAIRRRIMDFRTIFQYHCSVPNTVVGRNDSQRKYHLGSPLVDCQLIVNAVKYKVMFGVVWTNRTMVSPNTDSNRTGVLTVVDIDYSPSTLANRVRSLAAGSLRHRAGFLGDLPYFPVLHFGAVPYPPQFTIVGCQGLDTERAAYHKGRRRTRRSTHRSSSLADAEKIMFIHLSRRKVFVITITFSQNNMELPRTFYKAPNSRNATENRCRSTLPGLPRASEPAFEPNTCRDRRCCCDVTHRFTSEFRKPLGDTVPLFPYVTSTA</sequence>
<comment type="caution">
    <text evidence="2">The sequence shown here is derived from an EMBL/GenBank/DDBJ whole genome shotgun (WGS) entry which is preliminary data.</text>
</comment>
<name>A0ABQ9GAN6_9NEOP</name>
<feature type="region of interest" description="Disordered" evidence="1">
    <location>
        <begin position="108"/>
        <end position="127"/>
    </location>
</feature>